<dbReference type="STRING" id="313595.P700755_004022"/>
<feature type="chain" id="PRO_5003877853" evidence="1">
    <location>
        <begin position="24"/>
        <end position="478"/>
    </location>
</feature>
<proteinExistence type="predicted"/>
<dbReference type="MEROPS" id="S01.280"/>
<accession>K4ILC4</accession>
<protein>
    <submittedName>
        <fullName evidence="2">Trypsin-like protein serine protease DegP-like protein</fullName>
    </submittedName>
</protein>
<dbReference type="PANTHER" id="PTHR22939:SF129">
    <property type="entry name" value="SERINE PROTEASE HTRA2, MITOCHONDRIAL"/>
    <property type="match status" value="1"/>
</dbReference>
<name>K4ILC4_PSYTT</name>
<dbReference type="Pfam" id="PF13365">
    <property type="entry name" value="Trypsin_2"/>
    <property type="match status" value="1"/>
</dbReference>
<keyword evidence="3" id="KW-1185">Reference proteome</keyword>
<organism evidence="2 3">
    <name type="scientific">Psychroflexus torquis (strain ATCC 700755 / CIP 106069 / ACAM 623)</name>
    <dbReference type="NCBI Taxonomy" id="313595"/>
    <lineage>
        <taxon>Bacteria</taxon>
        <taxon>Pseudomonadati</taxon>
        <taxon>Bacteroidota</taxon>
        <taxon>Flavobacteriia</taxon>
        <taxon>Flavobacteriales</taxon>
        <taxon>Flavobacteriaceae</taxon>
        <taxon>Psychroflexus</taxon>
    </lineage>
</organism>
<dbReference type="GO" id="GO:0008233">
    <property type="term" value="F:peptidase activity"/>
    <property type="evidence" value="ECO:0007669"/>
    <property type="project" value="UniProtKB-KW"/>
</dbReference>
<dbReference type="PANTHER" id="PTHR22939">
    <property type="entry name" value="SERINE PROTEASE FAMILY S1C HTRA-RELATED"/>
    <property type="match status" value="1"/>
</dbReference>
<dbReference type="Gene3D" id="2.40.10.10">
    <property type="entry name" value="Trypsin-like serine proteases"/>
    <property type="match status" value="2"/>
</dbReference>
<dbReference type="InterPro" id="IPR009003">
    <property type="entry name" value="Peptidase_S1_PA"/>
</dbReference>
<dbReference type="EMBL" id="CP003879">
    <property type="protein sequence ID" value="AFU70578.1"/>
    <property type="molecule type" value="Genomic_DNA"/>
</dbReference>
<evidence type="ECO:0000313" key="2">
    <source>
        <dbReference type="EMBL" id="AFU70578.1"/>
    </source>
</evidence>
<dbReference type="KEGG" id="ptq:P700755_004022"/>
<evidence type="ECO:0000313" key="3">
    <source>
        <dbReference type="Proteomes" id="UP000008514"/>
    </source>
</evidence>
<dbReference type="AlphaFoldDB" id="K4ILC4"/>
<reference evidence="2" key="2">
    <citation type="submission" date="2012-09" db="EMBL/GenBank/DDBJ databases">
        <title>The complete sequence of Psychroflexus torquis an extreme psychrophile from sea-ice that is stimulated by light.</title>
        <authorList>
            <person name="Feng S."/>
            <person name="Powell S.M."/>
            <person name="Bowman J.P."/>
        </authorList>
    </citation>
    <scope>NUCLEOTIDE SEQUENCE [LARGE SCALE GENOMIC DNA]</scope>
    <source>
        <strain evidence="2">ATCC 700755</strain>
    </source>
</reference>
<keyword evidence="1" id="KW-0732">Signal</keyword>
<dbReference type="InterPro" id="IPR043504">
    <property type="entry name" value="Peptidase_S1_PA_chymotrypsin"/>
</dbReference>
<dbReference type="Proteomes" id="UP000008514">
    <property type="component" value="Chromosome"/>
</dbReference>
<dbReference type="SUPFAM" id="SSF50494">
    <property type="entry name" value="Trypsin-like serine proteases"/>
    <property type="match status" value="1"/>
</dbReference>
<dbReference type="HOGENOM" id="CLU_570923_0_0_10"/>
<reference evidence="2" key="1">
    <citation type="submission" date="2006-03" db="EMBL/GenBank/DDBJ databases">
        <authorList>
            <person name="Bowman J."/>
            <person name="Ferriera S."/>
            <person name="Johnson J."/>
            <person name="Kravitz S."/>
            <person name="Halpern A."/>
            <person name="Remington K."/>
            <person name="Beeson K."/>
            <person name="Tran B."/>
            <person name="Rogers Y.-H."/>
            <person name="Friedman R."/>
            <person name="Venter J.C."/>
        </authorList>
    </citation>
    <scope>NUCLEOTIDE SEQUENCE [LARGE SCALE GENOMIC DNA]</scope>
    <source>
        <strain evidence="2">ATCC 700755</strain>
    </source>
</reference>
<dbReference type="eggNOG" id="COG0265">
    <property type="taxonomic scope" value="Bacteria"/>
</dbReference>
<dbReference type="GO" id="GO:0006508">
    <property type="term" value="P:proteolysis"/>
    <property type="evidence" value="ECO:0007669"/>
    <property type="project" value="UniProtKB-KW"/>
</dbReference>
<evidence type="ECO:0000256" key="1">
    <source>
        <dbReference type="SAM" id="SignalP"/>
    </source>
</evidence>
<gene>
    <name evidence="2" type="ordered locus">P700755_004022</name>
</gene>
<sequence length="478" mass="53562">MRKPMIRNLLVFIAIVLPLFVFAQVSSSNFAKSSVVYIQVSSKKTNGKVGLTHGTGWAWSWNSELYVVTALHVVAGMETITVRLANKFNERSSATLVKTFKKADLALLKLDRDIGLVPLDIDTVDPNSKPSLMIWGYPLSSRKINGKAIEFSYSLEKEPTLNSMLLGLNRKYLSELKEQGFPLLDVNIFQVETTITHGHSGAPIINDKGKVIGIANGGLKNGIYGLNWAIPSKYLPELANSQENSPNKVSIQGILLSGEVEVSEDTSEEEIYSYFDREEINSTINGGNGSELHRTWVASLEDIAYTMDDEDISAINDMIELEYIDLKDTFDVYEDYNTGITYAVPSGYEVNFEDDMYSVEGNDFTFGFSSVSNVPFNQANNQIDLFVDDIIQSFPDARISENLDDSFEMNSNDKTLDKIIYREVYFEGENYLLSVGGTAKGTDVGFIFIISRLPREMNYDELREYFLFTIAMSLFSLS</sequence>
<feature type="signal peptide" evidence="1">
    <location>
        <begin position="1"/>
        <end position="23"/>
    </location>
</feature>